<protein>
    <submittedName>
        <fullName evidence="2">Uncharacterized protein</fullName>
    </submittedName>
</protein>
<dbReference type="AlphaFoldDB" id="A0A812IY43"/>
<reference evidence="2" key="1">
    <citation type="submission" date="2021-02" db="EMBL/GenBank/DDBJ databases">
        <authorList>
            <person name="Dougan E. K."/>
            <person name="Rhodes N."/>
            <person name="Thang M."/>
            <person name="Chan C."/>
        </authorList>
    </citation>
    <scope>NUCLEOTIDE SEQUENCE</scope>
</reference>
<feature type="region of interest" description="Disordered" evidence="1">
    <location>
        <begin position="1"/>
        <end position="269"/>
    </location>
</feature>
<dbReference type="OrthoDB" id="10639569at2759"/>
<proteinExistence type="predicted"/>
<name>A0A812IY43_SYMPI</name>
<gene>
    <name evidence="2" type="ORF">SPIL2461_LOCUS1479</name>
</gene>
<feature type="non-terminal residue" evidence="2">
    <location>
        <position position="1"/>
    </location>
</feature>
<dbReference type="Proteomes" id="UP000649617">
    <property type="component" value="Unassembled WGS sequence"/>
</dbReference>
<sequence length="269" mass="27435">MSDFQAFLDADDSIEDNDQGNSPTAAIKDAQKQDFQRSSRPQSAMSTSTAATDAGMMVGGIQVRMPGQSRPGSASSNYSRPLGASASGRATLGPVESLRGRGQSPAPATEGSPTKRSGDTRARVPSPSADKGMLGPVDSLRGRSKSPAPDSPPSKNLGLGPVDMLKGRAPSPGNKPHSGGLMGLGPVDSLRGRSQSPVPEVKSQGRGLDLRGRASPTADRSGLLGPVDSLRGRSNSPVPEPSKHLGLGPVDSLRGRSQSPAPGLADGFG</sequence>
<feature type="compositionally biased region" description="Acidic residues" evidence="1">
    <location>
        <begin position="9"/>
        <end position="18"/>
    </location>
</feature>
<accession>A0A812IY43</accession>
<evidence type="ECO:0000256" key="1">
    <source>
        <dbReference type="SAM" id="MobiDB-lite"/>
    </source>
</evidence>
<feature type="compositionally biased region" description="Polar residues" evidence="1">
    <location>
        <begin position="70"/>
        <end position="79"/>
    </location>
</feature>
<feature type="compositionally biased region" description="Low complexity" evidence="1">
    <location>
        <begin position="43"/>
        <end position="56"/>
    </location>
</feature>
<dbReference type="EMBL" id="CAJNIZ010001448">
    <property type="protein sequence ID" value="CAE7191058.1"/>
    <property type="molecule type" value="Genomic_DNA"/>
</dbReference>
<evidence type="ECO:0000313" key="3">
    <source>
        <dbReference type="Proteomes" id="UP000649617"/>
    </source>
</evidence>
<keyword evidence="3" id="KW-1185">Reference proteome</keyword>
<evidence type="ECO:0000313" key="2">
    <source>
        <dbReference type="EMBL" id="CAE7191058.1"/>
    </source>
</evidence>
<comment type="caution">
    <text evidence="2">The sequence shown here is derived from an EMBL/GenBank/DDBJ whole genome shotgun (WGS) entry which is preliminary data.</text>
</comment>
<organism evidence="2 3">
    <name type="scientific">Symbiodinium pilosum</name>
    <name type="common">Dinoflagellate</name>
    <dbReference type="NCBI Taxonomy" id="2952"/>
    <lineage>
        <taxon>Eukaryota</taxon>
        <taxon>Sar</taxon>
        <taxon>Alveolata</taxon>
        <taxon>Dinophyceae</taxon>
        <taxon>Suessiales</taxon>
        <taxon>Symbiodiniaceae</taxon>
        <taxon>Symbiodinium</taxon>
    </lineage>
</organism>